<name>A0A2S2P7U2_SCHGA</name>
<evidence type="ECO:0000256" key="7">
    <source>
        <dbReference type="ARBA" id="ARBA00023136"/>
    </source>
</evidence>
<keyword evidence="2" id="KW-0812">Transmembrane</keyword>
<reference evidence="11" key="1">
    <citation type="submission" date="2018-04" db="EMBL/GenBank/DDBJ databases">
        <title>Transcriptome of Schizaphis graminum biotype I.</title>
        <authorList>
            <person name="Scully E.D."/>
            <person name="Geib S.M."/>
            <person name="Palmer N.A."/>
            <person name="Koch K."/>
            <person name="Bradshaw J."/>
            <person name="Heng-Moss T."/>
            <person name="Sarath G."/>
        </authorList>
    </citation>
    <scope>NUCLEOTIDE SEQUENCE</scope>
</reference>
<feature type="domain" description="Ig-like" evidence="10">
    <location>
        <begin position="44"/>
        <end position="135"/>
    </location>
</feature>
<dbReference type="SMART" id="SM00409">
    <property type="entry name" value="IG"/>
    <property type="match status" value="1"/>
</dbReference>
<evidence type="ECO:0000259" key="10">
    <source>
        <dbReference type="PROSITE" id="PS50835"/>
    </source>
</evidence>
<keyword evidence="4" id="KW-0677">Repeat</keyword>
<gene>
    <name evidence="11" type="primary">Dscam</name>
    <name evidence="11" type="ORF">g.26074</name>
</gene>
<keyword evidence="8" id="KW-1015">Disulfide bond</keyword>
<dbReference type="PROSITE" id="PS50835">
    <property type="entry name" value="IG_LIKE"/>
    <property type="match status" value="1"/>
</dbReference>
<evidence type="ECO:0000256" key="3">
    <source>
        <dbReference type="ARBA" id="ARBA00022729"/>
    </source>
</evidence>
<keyword evidence="5" id="KW-0130">Cell adhesion</keyword>
<keyword evidence="3" id="KW-0732">Signal</keyword>
<dbReference type="Gene3D" id="2.60.40.10">
    <property type="entry name" value="Immunoglobulins"/>
    <property type="match status" value="1"/>
</dbReference>
<dbReference type="SUPFAM" id="SSF48726">
    <property type="entry name" value="Immunoglobulin"/>
    <property type="match status" value="1"/>
</dbReference>
<keyword evidence="9" id="KW-0393">Immunoglobulin domain</keyword>
<dbReference type="FunFam" id="2.60.40.10:FF:000017">
    <property type="entry name" value="Down syndrome cell adhesion molecule b"/>
    <property type="match status" value="1"/>
</dbReference>
<evidence type="ECO:0000313" key="11">
    <source>
        <dbReference type="EMBL" id="MBY25504.1"/>
    </source>
</evidence>
<comment type="subcellular location">
    <subcellularLocation>
        <location evidence="1">Membrane</location>
        <topology evidence="1">Single-pass membrane protein</topology>
    </subcellularLocation>
</comment>
<organism evidence="11">
    <name type="scientific">Schizaphis graminum</name>
    <name type="common">Green bug aphid</name>
    <dbReference type="NCBI Taxonomy" id="13262"/>
    <lineage>
        <taxon>Eukaryota</taxon>
        <taxon>Metazoa</taxon>
        <taxon>Ecdysozoa</taxon>
        <taxon>Arthropoda</taxon>
        <taxon>Hexapoda</taxon>
        <taxon>Insecta</taxon>
        <taxon>Pterygota</taxon>
        <taxon>Neoptera</taxon>
        <taxon>Paraneoptera</taxon>
        <taxon>Hemiptera</taxon>
        <taxon>Sternorrhyncha</taxon>
        <taxon>Aphidomorpha</taxon>
        <taxon>Aphidoidea</taxon>
        <taxon>Aphididae</taxon>
        <taxon>Aphidini</taxon>
        <taxon>Schizaphis</taxon>
    </lineage>
</organism>
<evidence type="ECO:0000256" key="5">
    <source>
        <dbReference type="ARBA" id="ARBA00022889"/>
    </source>
</evidence>
<dbReference type="EMBL" id="GGMR01012885">
    <property type="protein sequence ID" value="MBY25504.1"/>
    <property type="molecule type" value="Transcribed_RNA"/>
</dbReference>
<evidence type="ECO:0000256" key="1">
    <source>
        <dbReference type="ARBA" id="ARBA00004167"/>
    </source>
</evidence>
<evidence type="ECO:0000256" key="8">
    <source>
        <dbReference type="ARBA" id="ARBA00023157"/>
    </source>
</evidence>
<evidence type="ECO:0000256" key="4">
    <source>
        <dbReference type="ARBA" id="ARBA00022737"/>
    </source>
</evidence>
<dbReference type="InterPro" id="IPR036179">
    <property type="entry name" value="Ig-like_dom_sf"/>
</dbReference>
<dbReference type="InterPro" id="IPR013783">
    <property type="entry name" value="Ig-like_fold"/>
</dbReference>
<accession>A0A2S2P7U2</accession>
<sequence>MHYVVCSIPLNLRWYIFSFSFCSYIQRRSILRLCFLICLPAVFPKIKPFTFGDTPVFAGQSAQVACLVSEGDSPLELSWTFDGLRDVFGLGVSVVNIGMKTSLLSIDNTDSVHRGNYTCHVTNRAGRTSYTAGLNVHGTLYLRLDCILRESLRFSACDAYLLVASFNHVFKIHVTNII</sequence>
<evidence type="ECO:0000256" key="2">
    <source>
        <dbReference type="ARBA" id="ARBA00022692"/>
    </source>
</evidence>
<keyword evidence="6" id="KW-1133">Transmembrane helix</keyword>
<evidence type="ECO:0000256" key="9">
    <source>
        <dbReference type="ARBA" id="ARBA00023319"/>
    </source>
</evidence>
<protein>
    <submittedName>
        <fullName evidence="11">Down syndrome cell adhesion molecule</fullName>
    </submittedName>
</protein>
<proteinExistence type="predicted"/>
<keyword evidence="7" id="KW-0472">Membrane</keyword>
<dbReference type="Pfam" id="PF13927">
    <property type="entry name" value="Ig_3"/>
    <property type="match status" value="1"/>
</dbReference>
<evidence type="ECO:0000256" key="6">
    <source>
        <dbReference type="ARBA" id="ARBA00022989"/>
    </source>
</evidence>
<dbReference type="AlphaFoldDB" id="A0A2S2P7U2"/>
<dbReference type="GO" id="GO:0016020">
    <property type="term" value="C:membrane"/>
    <property type="evidence" value="ECO:0007669"/>
    <property type="project" value="UniProtKB-SubCell"/>
</dbReference>
<dbReference type="GO" id="GO:0007155">
    <property type="term" value="P:cell adhesion"/>
    <property type="evidence" value="ECO:0007669"/>
    <property type="project" value="UniProtKB-KW"/>
</dbReference>
<dbReference type="InterPro" id="IPR007110">
    <property type="entry name" value="Ig-like_dom"/>
</dbReference>
<dbReference type="GO" id="GO:0048812">
    <property type="term" value="P:neuron projection morphogenesis"/>
    <property type="evidence" value="ECO:0007669"/>
    <property type="project" value="UniProtKB-ARBA"/>
</dbReference>
<dbReference type="InterPro" id="IPR003599">
    <property type="entry name" value="Ig_sub"/>
</dbReference>